<reference evidence="1 2" key="1">
    <citation type="submission" date="2024-09" db="EMBL/GenBank/DDBJ databases">
        <title>Chromosome-scale assembly of Riccia fluitans.</title>
        <authorList>
            <person name="Paukszto L."/>
            <person name="Sawicki J."/>
            <person name="Karawczyk K."/>
            <person name="Piernik-Szablinska J."/>
            <person name="Szczecinska M."/>
            <person name="Mazdziarz M."/>
        </authorList>
    </citation>
    <scope>NUCLEOTIDE SEQUENCE [LARGE SCALE GENOMIC DNA]</scope>
    <source>
        <strain evidence="1">Rf_01</strain>
        <tissue evidence="1">Aerial parts of the thallus</tissue>
    </source>
</reference>
<dbReference type="EMBL" id="JBHFFA010000005">
    <property type="protein sequence ID" value="KAL2623742.1"/>
    <property type="molecule type" value="Genomic_DNA"/>
</dbReference>
<evidence type="ECO:0000313" key="2">
    <source>
        <dbReference type="Proteomes" id="UP001605036"/>
    </source>
</evidence>
<keyword evidence="2" id="KW-1185">Reference proteome</keyword>
<proteinExistence type="predicted"/>
<dbReference type="AlphaFoldDB" id="A0ABD1YAG1"/>
<organism evidence="1 2">
    <name type="scientific">Riccia fluitans</name>
    <dbReference type="NCBI Taxonomy" id="41844"/>
    <lineage>
        <taxon>Eukaryota</taxon>
        <taxon>Viridiplantae</taxon>
        <taxon>Streptophyta</taxon>
        <taxon>Embryophyta</taxon>
        <taxon>Marchantiophyta</taxon>
        <taxon>Marchantiopsida</taxon>
        <taxon>Marchantiidae</taxon>
        <taxon>Marchantiales</taxon>
        <taxon>Ricciaceae</taxon>
        <taxon>Riccia</taxon>
    </lineage>
</organism>
<sequence>MGVFTSAKLPTGPHFPISPIGMEMQGILSVAEGPNRFSDFTYSQANFLEAEKPNQIDNTSQGIRRDARGIQEIAIMHANSTRMEAMFFPPDPTREARPNAGIHRLTSIATSTADPSTSE</sequence>
<protein>
    <submittedName>
        <fullName evidence="1">Uncharacterized protein</fullName>
    </submittedName>
</protein>
<name>A0ABD1YAG1_9MARC</name>
<accession>A0ABD1YAG1</accession>
<evidence type="ECO:0000313" key="1">
    <source>
        <dbReference type="EMBL" id="KAL2623742.1"/>
    </source>
</evidence>
<comment type="caution">
    <text evidence="1">The sequence shown here is derived from an EMBL/GenBank/DDBJ whole genome shotgun (WGS) entry which is preliminary data.</text>
</comment>
<gene>
    <name evidence="1" type="ORF">R1flu_007987</name>
</gene>
<dbReference type="Proteomes" id="UP001605036">
    <property type="component" value="Unassembled WGS sequence"/>
</dbReference>